<evidence type="ECO:0000313" key="1">
    <source>
        <dbReference type="EMBL" id="MDQ0168752.1"/>
    </source>
</evidence>
<comment type="caution">
    <text evidence="1">The sequence shown here is derived from an EMBL/GenBank/DDBJ whole genome shotgun (WGS) entry which is preliminary data.</text>
</comment>
<reference evidence="1 2" key="1">
    <citation type="submission" date="2023-07" db="EMBL/GenBank/DDBJ databases">
        <title>Sorghum-associated microbial communities from plants grown in Nebraska, USA.</title>
        <authorList>
            <person name="Schachtman D."/>
        </authorList>
    </citation>
    <scope>NUCLEOTIDE SEQUENCE [LARGE SCALE GENOMIC DNA]</scope>
    <source>
        <strain evidence="1 2">DS1314</strain>
    </source>
</reference>
<organism evidence="1 2">
    <name type="scientific">Paenibacillus tundrae</name>
    <dbReference type="NCBI Taxonomy" id="528187"/>
    <lineage>
        <taxon>Bacteria</taxon>
        <taxon>Bacillati</taxon>
        <taxon>Bacillota</taxon>
        <taxon>Bacilli</taxon>
        <taxon>Bacillales</taxon>
        <taxon>Paenibacillaceae</taxon>
        <taxon>Paenibacillus</taxon>
    </lineage>
</organism>
<dbReference type="Proteomes" id="UP001233836">
    <property type="component" value="Unassembled WGS sequence"/>
</dbReference>
<evidence type="ECO:0000313" key="2">
    <source>
        <dbReference type="Proteomes" id="UP001233836"/>
    </source>
</evidence>
<protein>
    <submittedName>
        <fullName evidence="1">Uncharacterized protein</fullName>
    </submittedName>
</protein>
<proteinExistence type="predicted"/>
<dbReference type="EMBL" id="JAUSTI010000001">
    <property type="protein sequence ID" value="MDQ0168752.1"/>
    <property type="molecule type" value="Genomic_DNA"/>
</dbReference>
<gene>
    <name evidence="1" type="ORF">J2T19_000189</name>
</gene>
<dbReference type="RefSeq" id="WP_307212023.1">
    <property type="nucleotide sequence ID" value="NZ_JAUSTI010000001.1"/>
</dbReference>
<name>A0ABT9W6P0_9BACL</name>
<accession>A0ABT9W6P0</accession>
<keyword evidence="2" id="KW-1185">Reference proteome</keyword>
<sequence>MSRETYVALLRSSYTEEDAPANRRALIHATFVGMVEAIVNDADYTAARKIAKLRNLNAARKEVLADE</sequence>